<reference evidence="2" key="1">
    <citation type="journal article" date="2010" name="Genome Res.">
        <title>Population genomic sequencing of Coccidioides fungi reveals recent hybridization and transposon control.</title>
        <authorList>
            <person name="Neafsey D.E."/>
            <person name="Barker B.M."/>
            <person name="Sharpton T.J."/>
            <person name="Stajich J.E."/>
            <person name="Park D.J."/>
            <person name="Whiston E."/>
            <person name="Hung C.-Y."/>
            <person name="McMahan C."/>
            <person name="White J."/>
            <person name="Sykes S."/>
            <person name="Heiman D."/>
            <person name="Young S."/>
            <person name="Zeng Q."/>
            <person name="Abouelleil A."/>
            <person name="Aftuck L."/>
            <person name="Bessette D."/>
            <person name="Brown A."/>
            <person name="FitzGerald M."/>
            <person name="Lui A."/>
            <person name="Macdonald J.P."/>
            <person name="Priest M."/>
            <person name="Orbach M.J."/>
            <person name="Galgiani J.N."/>
            <person name="Kirkland T.N."/>
            <person name="Cole G.T."/>
            <person name="Birren B.W."/>
            <person name="Henn M.R."/>
            <person name="Taylor J.W."/>
            <person name="Rounsley S.D."/>
        </authorList>
    </citation>
    <scope>NUCLEOTIDE SEQUENCE [LARGE SCALE GENOMIC DNA]</scope>
    <source>
        <strain evidence="2">RMSCC 3703</strain>
    </source>
</reference>
<accession>A0A0J8U551</accession>
<dbReference type="Proteomes" id="UP000054559">
    <property type="component" value="Unassembled WGS sequence"/>
</dbReference>
<dbReference type="AlphaFoldDB" id="A0A0J8U551"/>
<dbReference type="EMBL" id="DS268213">
    <property type="protein sequence ID" value="KMU82052.1"/>
    <property type="molecule type" value="Genomic_DNA"/>
</dbReference>
<sequence length="98" mass="10719">MQCNAIQYKAWPGSGWVSVPDYLRRAIQAVQGKPGAKNHGGRAIPTGVLRNLQCWGGGNLFKAAATQRSGNAIDPSALHPASNTRRWLYRIHLRPPMS</sequence>
<name>A0A0J8U551_COCIT</name>
<evidence type="ECO:0000313" key="1">
    <source>
        <dbReference type="EMBL" id="KMU82052.1"/>
    </source>
</evidence>
<gene>
    <name evidence="1" type="ORF">CISG_09279</name>
</gene>
<proteinExistence type="predicted"/>
<evidence type="ECO:0000313" key="2">
    <source>
        <dbReference type="Proteomes" id="UP000054559"/>
    </source>
</evidence>
<organism evidence="1 2">
    <name type="scientific">Coccidioides immitis RMSCC 3703</name>
    <dbReference type="NCBI Taxonomy" id="454286"/>
    <lineage>
        <taxon>Eukaryota</taxon>
        <taxon>Fungi</taxon>
        <taxon>Dikarya</taxon>
        <taxon>Ascomycota</taxon>
        <taxon>Pezizomycotina</taxon>
        <taxon>Eurotiomycetes</taxon>
        <taxon>Eurotiomycetidae</taxon>
        <taxon>Onygenales</taxon>
        <taxon>Onygenaceae</taxon>
        <taxon>Coccidioides</taxon>
    </lineage>
</organism>
<protein>
    <submittedName>
        <fullName evidence="1">Uncharacterized protein</fullName>
    </submittedName>
</protein>